<reference evidence="2" key="1">
    <citation type="journal article" date="2019" name="Int. J. Syst. Evol. Microbiol.">
        <title>The Global Catalogue of Microorganisms (GCM) 10K type strain sequencing project: providing services to taxonomists for standard genome sequencing and annotation.</title>
        <authorList>
            <consortium name="The Broad Institute Genomics Platform"/>
            <consortium name="The Broad Institute Genome Sequencing Center for Infectious Disease"/>
            <person name="Wu L."/>
            <person name="Ma J."/>
        </authorList>
    </citation>
    <scope>NUCLEOTIDE SEQUENCE [LARGE SCALE GENOMIC DNA]</scope>
    <source>
        <strain evidence="2">KACC 12597</strain>
    </source>
</reference>
<evidence type="ECO:0000313" key="1">
    <source>
        <dbReference type="EMBL" id="MFD2113980.1"/>
    </source>
</evidence>
<name>A0ABW4YE49_9GAMM</name>
<proteinExistence type="predicted"/>
<dbReference type="EMBL" id="JBHUHX010000061">
    <property type="protein sequence ID" value="MFD2113980.1"/>
    <property type="molecule type" value="Genomic_DNA"/>
</dbReference>
<evidence type="ECO:0000313" key="2">
    <source>
        <dbReference type="Proteomes" id="UP001597337"/>
    </source>
</evidence>
<comment type="caution">
    <text evidence="1">The sequence shown here is derived from an EMBL/GenBank/DDBJ whole genome shotgun (WGS) entry which is preliminary data.</text>
</comment>
<evidence type="ECO:0008006" key="3">
    <source>
        <dbReference type="Google" id="ProtNLM"/>
    </source>
</evidence>
<gene>
    <name evidence="1" type="ORF">ACFSJC_19195</name>
</gene>
<dbReference type="Proteomes" id="UP001597337">
    <property type="component" value="Unassembled WGS sequence"/>
</dbReference>
<sequence>MLLFRIAEDRIEVARGVDHVSTPEVLGFIPSSSRSIPDDLKDSCSNEEFLQLSDWLGELAIFELETNHLDYTSAFMQLPQMLADSDLWFSTTENKMAQFHALRIAFAMRDLEQVIEDISDRFTYDVLPAQVSPRGNLDRVTGEMVTGWAARPGSSDSLVIRFTINDEIEFKILADHPRPDVMEKGIHKNGRCGFRLKVPDLATGDRVRAFIEPDEIELLNSPAICGAN</sequence>
<keyword evidence="2" id="KW-1185">Reference proteome</keyword>
<organism evidence="1 2">
    <name type="scientific">Thiorhodococcus fuscus</name>
    <dbReference type="NCBI Taxonomy" id="527200"/>
    <lineage>
        <taxon>Bacteria</taxon>
        <taxon>Pseudomonadati</taxon>
        <taxon>Pseudomonadota</taxon>
        <taxon>Gammaproteobacteria</taxon>
        <taxon>Chromatiales</taxon>
        <taxon>Chromatiaceae</taxon>
        <taxon>Thiorhodococcus</taxon>
    </lineage>
</organism>
<accession>A0ABW4YE49</accession>
<dbReference type="RefSeq" id="WP_386028812.1">
    <property type="nucleotide sequence ID" value="NZ_JBHUHX010000061.1"/>
</dbReference>
<protein>
    <recommendedName>
        <fullName evidence="3">PilZ domain-containing protein</fullName>
    </recommendedName>
</protein>